<dbReference type="Proteomes" id="UP000238523">
    <property type="component" value="Chromosome"/>
</dbReference>
<evidence type="ECO:0000313" key="1">
    <source>
        <dbReference type="EMBL" id="AUW41447.1"/>
    </source>
</evidence>
<sequence length="113" mass="12264">MVKEPINEMVRLRFQWIEPGLALAASNCVSVILSAPALMVRRGSAALMERCAHCRGEEFGAGETVLRSSFSRSNAWAVVVHALVVPGRARADITALWPILQDGAFASVACLWK</sequence>
<name>A0A2K9YZR3_RHILE</name>
<dbReference type="EMBL" id="CP025012">
    <property type="protein sequence ID" value="AUW41447.1"/>
    <property type="molecule type" value="Genomic_DNA"/>
</dbReference>
<accession>A0A2K9YZR3</accession>
<proteinExistence type="predicted"/>
<gene>
    <name evidence="1" type="ORF">CUJ84_Chr001047</name>
</gene>
<organism evidence="1 2">
    <name type="scientific">Rhizobium leguminosarum</name>
    <dbReference type="NCBI Taxonomy" id="384"/>
    <lineage>
        <taxon>Bacteria</taxon>
        <taxon>Pseudomonadati</taxon>
        <taxon>Pseudomonadota</taxon>
        <taxon>Alphaproteobacteria</taxon>
        <taxon>Hyphomicrobiales</taxon>
        <taxon>Rhizobiaceae</taxon>
        <taxon>Rhizobium/Agrobacterium group</taxon>
        <taxon>Rhizobium</taxon>
    </lineage>
</organism>
<evidence type="ECO:0000313" key="2">
    <source>
        <dbReference type="Proteomes" id="UP000238523"/>
    </source>
</evidence>
<dbReference type="AlphaFoldDB" id="A0A2K9YZR3"/>
<protein>
    <submittedName>
        <fullName evidence="1">Uncharacterized protein</fullName>
    </submittedName>
</protein>
<reference evidence="1 2" key="1">
    <citation type="submission" date="2017-11" db="EMBL/GenBank/DDBJ databases">
        <title>Complete genome of Rhizobium leguminosarum Norway, an ineffective micro-symbiont.</title>
        <authorList>
            <person name="Hoffrichter A."/>
            <person name="Liang J."/>
            <person name="Brachmann A."/>
            <person name="Marin M."/>
        </authorList>
    </citation>
    <scope>NUCLEOTIDE SEQUENCE [LARGE SCALE GENOMIC DNA]</scope>
    <source>
        <strain evidence="1 2">Norway</strain>
    </source>
</reference>